<organism evidence="1 2">
    <name type="scientific">Micromonospora rhizosphaerae</name>
    <dbReference type="NCBI Taxonomy" id="568872"/>
    <lineage>
        <taxon>Bacteria</taxon>
        <taxon>Bacillati</taxon>
        <taxon>Actinomycetota</taxon>
        <taxon>Actinomycetes</taxon>
        <taxon>Micromonosporales</taxon>
        <taxon>Micromonosporaceae</taxon>
        <taxon>Micromonospora</taxon>
    </lineage>
</organism>
<dbReference type="EMBL" id="FMHV01000002">
    <property type="protein sequence ID" value="SCL29953.1"/>
    <property type="molecule type" value="Genomic_DNA"/>
</dbReference>
<dbReference type="STRING" id="568872.GA0070624_3982"/>
<dbReference type="AlphaFoldDB" id="A0A1C6SKL4"/>
<dbReference type="Proteomes" id="UP000199413">
    <property type="component" value="Unassembled WGS sequence"/>
</dbReference>
<proteinExistence type="predicted"/>
<name>A0A1C6SKL4_9ACTN</name>
<gene>
    <name evidence="1" type="ORF">GA0070624_3982</name>
</gene>
<evidence type="ECO:0000313" key="2">
    <source>
        <dbReference type="Proteomes" id="UP000199413"/>
    </source>
</evidence>
<keyword evidence="2" id="KW-1185">Reference proteome</keyword>
<protein>
    <submittedName>
        <fullName evidence="1">Uncharacterized protein</fullName>
    </submittedName>
</protein>
<evidence type="ECO:0000313" key="1">
    <source>
        <dbReference type="EMBL" id="SCL29953.1"/>
    </source>
</evidence>
<accession>A0A1C6SKL4</accession>
<sequence length="47" mass="4721">MTIRAAETSRPLGDTDAVREVTQVRQQPAGVAAGGAAHAEIAGDCGD</sequence>
<reference evidence="2" key="1">
    <citation type="submission" date="2016-06" db="EMBL/GenBank/DDBJ databases">
        <authorList>
            <person name="Varghese N."/>
            <person name="Submissions Spin"/>
        </authorList>
    </citation>
    <scope>NUCLEOTIDE SEQUENCE [LARGE SCALE GENOMIC DNA]</scope>
    <source>
        <strain evidence="2">DSM 45431</strain>
    </source>
</reference>